<dbReference type="OrthoDB" id="9800872at2"/>
<dbReference type="Pfam" id="PF00581">
    <property type="entry name" value="Rhodanese"/>
    <property type="match status" value="1"/>
</dbReference>
<dbReference type="STRING" id="1203190.GCA_000312345_02391"/>
<dbReference type="EMBL" id="LT629765">
    <property type="protein sequence ID" value="SDR69073.1"/>
    <property type="molecule type" value="Genomic_DNA"/>
</dbReference>
<dbReference type="InterPro" id="IPR036873">
    <property type="entry name" value="Rhodanese-like_dom_sf"/>
</dbReference>
<protein>
    <submittedName>
        <fullName evidence="2">Rhodanese-related sulfurtransferase</fullName>
    </submittedName>
</protein>
<reference evidence="2 3" key="1">
    <citation type="submission" date="2016-10" db="EMBL/GenBank/DDBJ databases">
        <authorList>
            <person name="de Groot N.N."/>
        </authorList>
    </citation>
    <scope>NUCLEOTIDE SEQUENCE [LARGE SCALE GENOMIC DNA]</scope>
    <source>
        <strain evidence="2 3">DSM 45434</strain>
    </source>
</reference>
<dbReference type="PANTHER" id="PTHR43031">
    <property type="entry name" value="FAD-DEPENDENT OXIDOREDUCTASE"/>
    <property type="match status" value="1"/>
</dbReference>
<feature type="domain" description="Rhodanese" evidence="1">
    <location>
        <begin position="9"/>
        <end position="97"/>
    </location>
</feature>
<dbReference type="eggNOG" id="COG0607">
    <property type="taxonomic scope" value="Bacteria"/>
</dbReference>
<evidence type="ECO:0000259" key="1">
    <source>
        <dbReference type="PROSITE" id="PS50206"/>
    </source>
</evidence>
<sequence>MRTVTVNEVPSDAQLIDVREPEEYAEVHAANAVNIPLSELTTRYQEINPDREIYVICRSGGRSAQACEYFERALGWEEPINVEGGTIAWQEAHLPTA</sequence>
<dbReference type="InterPro" id="IPR001763">
    <property type="entry name" value="Rhodanese-like_dom"/>
</dbReference>
<dbReference type="AlphaFoldDB" id="A0A1H1L3K7"/>
<proteinExistence type="predicted"/>
<dbReference type="InterPro" id="IPR050229">
    <property type="entry name" value="GlpE_sulfurtransferase"/>
</dbReference>
<dbReference type="PANTHER" id="PTHR43031:SF1">
    <property type="entry name" value="PYRIDINE NUCLEOTIDE-DISULPHIDE OXIDOREDUCTASE"/>
    <property type="match status" value="1"/>
</dbReference>
<keyword evidence="2" id="KW-0808">Transferase</keyword>
<dbReference type="PROSITE" id="PS50206">
    <property type="entry name" value="RHODANESE_3"/>
    <property type="match status" value="1"/>
</dbReference>
<name>A0A1H1L3K7_9CORY</name>
<dbReference type="CDD" id="cd00158">
    <property type="entry name" value="RHOD"/>
    <property type="match status" value="1"/>
</dbReference>
<dbReference type="RefSeq" id="WP_083337232.1">
    <property type="nucleotide sequence ID" value="NZ_LT629765.1"/>
</dbReference>
<dbReference type="Proteomes" id="UP000182237">
    <property type="component" value="Chromosome I"/>
</dbReference>
<organism evidence="2 3">
    <name type="scientific">Corynebacterium timonense</name>
    <dbReference type="NCBI Taxonomy" id="441500"/>
    <lineage>
        <taxon>Bacteria</taxon>
        <taxon>Bacillati</taxon>
        <taxon>Actinomycetota</taxon>
        <taxon>Actinomycetes</taxon>
        <taxon>Mycobacteriales</taxon>
        <taxon>Corynebacteriaceae</taxon>
        <taxon>Corynebacterium</taxon>
    </lineage>
</organism>
<gene>
    <name evidence="2" type="ORF">SAMN04488539_0046</name>
</gene>
<accession>A0A1H1L3K7</accession>
<dbReference type="SMART" id="SM00450">
    <property type="entry name" value="RHOD"/>
    <property type="match status" value="1"/>
</dbReference>
<evidence type="ECO:0000313" key="3">
    <source>
        <dbReference type="Proteomes" id="UP000182237"/>
    </source>
</evidence>
<dbReference type="Gene3D" id="3.40.250.10">
    <property type="entry name" value="Rhodanese-like domain"/>
    <property type="match status" value="1"/>
</dbReference>
<dbReference type="GO" id="GO:0016740">
    <property type="term" value="F:transferase activity"/>
    <property type="evidence" value="ECO:0007669"/>
    <property type="project" value="UniProtKB-KW"/>
</dbReference>
<dbReference type="SUPFAM" id="SSF52821">
    <property type="entry name" value="Rhodanese/Cell cycle control phosphatase"/>
    <property type="match status" value="1"/>
</dbReference>
<evidence type="ECO:0000313" key="2">
    <source>
        <dbReference type="EMBL" id="SDR69073.1"/>
    </source>
</evidence>
<keyword evidence="3" id="KW-1185">Reference proteome</keyword>